<comment type="caution">
    <text evidence="7">The sequence shown here is derived from an EMBL/GenBank/DDBJ whole genome shotgun (WGS) entry which is preliminary data.</text>
</comment>
<reference evidence="8" key="1">
    <citation type="journal article" date="2015" name="Nat. Genet.">
        <title>The genome and transcriptome of the zoonotic hookworm Ancylostoma ceylanicum identify infection-specific gene families.</title>
        <authorList>
            <person name="Schwarz E.M."/>
            <person name="Hu Y."/>
            <person name="Antoshechkin I."/>
            <person name="Miller M.M."/>
            <person name="Sternberg P.W."/>
            <person name="Aroian R.V."/>
        </authorList>
    </citation>
    <scope>NUCLEOTIDE SEQUENCE</scope>
    <source>
        <strain evidence="8">HY135</strain>
    </source>
</reference>
<dbReference type="PANTHER" id="PTHR48043:SF23">
    <property type="entry name" value="UDP-GLUCURONOSYLTRANSFERASE"/>
    <property type="match status" value="1"/>
</dbReference>
<dbReference type="EC" id="2.4.1.17" evidence="2"/>
<dbReference type="InterPro" id="IPR002213">
    <property type="entry name" value="UDP_glucos_trans"/>
</dbReference>
<sequence>MIEQHVIEYIYENELVHFRKKFGDMKGYADLLSQASFLFTNGNPYLDFAHPTLHKTVMIGGISVEQDAMNMKEIDQKWSTILSARPHTVLISFGSMAKSIDMPVHYRQALLDTFSSFPNVTFIWKYENEDSSIAADHPNVYLSSWVPQTALLTEYLARPESEDVTKLKGQAFVDYINQQQSFFTAEYSPDAEQFVKSRIMDVEFVVDPDRKEPKDVLANTEFKIDIPEK</sequence>
<evidence type="ECO:0000256" key="3">
    <source>
        <dbReference type="ARBA" id="ARBA00022676"/>
    </source>
</evidence>
<dbReference type="Proteomes" id="UP000024635">
    <property type="component" value="Unassembled WGS sequence"/>
</dbReference>
<dbReference type="EMBL" id="JARK01001376">
    <property type="protein sequence ID" value="EYC14474.1"/>
    <property type="molecule type" value="Genomic_DNA"/>
</dbReference>
<organism evidence="7 8">
    <name type="scientific">Ancylostoma ceylanicum</name>
    <dbReference type="NCBI Taxonomy" id="53326"/>
    <lineage>
        <taxon>Eukaryota</taxon>
        <taxon>Metazoa</taxon>
        <taxon>Ecdysozoa</taxon>
        <taxon>Nematoda</taxon>
        <taxon>Chromadorea</taxon>
        <taxon>Rhabditida</taxon>
        <taxon>Rhabditina</taxon>
        <taxon>Rhabditomorpha</taxon>
        <taxon>Strongyloidea</taxon>
        <taxon>Ancylostomatidae</taxon>
        <taxon>Ancylostomatinae</taxon>
        <taxon>Ancylostoma</taxon>
    </lineage>
</organism>
<dbReference type="SUPFAM" id="SSF53756">
    <property type="entry name" value="UDP-Glycosyltransferase/glycogen phosphorylase"/>
    <property type="match status" value="1"/>
</dbReference>
<evidence type="ECO:0000313" key="7">
    <source>
        <dbReference type="EMBL" id="EYC14474.1"/>
    </source>
</evidence>
<dbReference type="OrthoDB" id="10058785at2759"/>
<evidence type="ECO:0000256" key="4">
    <source>
        <dbReference type="ARBA" id="ARBA00022679"/>
    </source>
</evidence>
<keyword evidence="4" id="KW-0808">Transferase</keyword>
<dbReference type="PANTHER" id="PTHR48043">
    <property type="entry name" value="EG:EG0003.4 PROTEIN-RELATED"/>
    <property type="match status" value="1"/>
</dbReference>
<keyword evidence="5" id="KW-0732">Signal</keyword>
<gene>
    <name evidence="7" type="primary">Acey_s0040.g229</name>
    <name evidence="7" type="ORF">Y032_0040g229</name>
</gene>
<name>A0A016UGL1_9BILA</name>
<dbReference type="GO" id="GO:0015020">
    <property type="term" value="F:glucuronosyltransferase activity"/>
    <property type="evidence" value="ECO:0007669"/>
    <property type="project" value="UniProtKB-EC"/>
</dbReference>
<evidence type="ECO:0000256" key="1">
    <source>
        <dbReference type="ARBA" id="ARBA00009995"/>
    </source>
</evidence>
<keyword evidence="3" id="KW-0328">Glycosyltransferase</keyword>
<evidence type="ECO:0000256" key="5">
    <source>
        <dbReference type="ARBA" id="ARBA00022729"/>
    </source>
</evidence>
<proteinExistence type="inferred from homology"/>
<dbReference type="AlphaFoldDB" id="A0A016UGL1"/>
<protein>
    <recommendedName>
        <fullName evidence="2">glucuronosyltransferase</fullName>
        <ecNumber evidence="2">2.4.1.17</ecNumber>
    </recommendedName>
</protein>
<comment type="similarity">
    <text evidence="1">Belongs to the UDP-glycosyltransferase family.</text>
</comment>
<dbReference type="Pfam" id="PF00201">
    <property type="entry name" value="UDPGT"/>
    <property type="match status" value="1"/>
</dbReference>
<evidence type="ECO:0000256" key="6">
    <source>
        <dbReference type="ARBA" id="ARBA00047475"/>
    </source>
</evidence>
<keyword evidence="8" id="KW-1185">Reference proteome</keyword>
<evidence type="ECO:0000313" key="8">
    <source>
        <dbReference type="Proteomes" id="UP000024635"/>
    </source>
</evidence>
<evidence type="ECO:0000256" key="2">
    <source>
        <dbReference type="ARBA" id="ARBA00012544"/>
    </source>
</evidence>
<comment type="catalytic activity">
    <reaction evidence="6">
        <text>glucuronate acceptor + UDP-alpha-D-glucuronate = acceptor beta-D-glucuronoside + UDP + H(+)</text>
        <dbReference type="Rhea" id="RHEA:21032"/>
        <dbReference type="ChEBI" id="CHEBI:15378"/>
        <dbReference type="ChEBI" id="CHEBI:58052"/>
        <dbReference type="ChEBI" id="CHEBI:58223"/>
        <dbReference type="ChEBI" id="CHEBI:132367"/>
        <dbReference type="ChEBI" id="CHEBI:132368"/>
        <dbReference type="EC" id="2.4.1.17"/>
    </reaction>
</comment>
<dbReference type="Gene3D" id="3.40.50.2000">
    <property type="entry name" value="Glycogen Phosphorylase B"/>
    <property type="match status" value="1"/>
</dbReference>
<dbReference type="InterPro" id="IPR050271">
    <property type="entry name" value="UDP-glycosyltransferase"/>
</dbReference>
<accession>A0A016UGL1</accession>